<dbReference type="InterPro" id="IPR039425">
    <property type="entry name" value="RNA_pol_sigma-70-like"/>
</dbReference>
<keyword evidence="4" id="KW-0804">Transcription</keyword>
<sequence>MATEEQVIAAQRGDHEAFHHLISSKKEKLYSIAFAYLKDETDALEVIQETTYRAYTKLTKLKEPRYFHTWLIRILIRICIDEQKRKRKVMPLFQLPEHLAADLAMDDKILLEVAVDLLPPKLRHIIILKYYEDMTLSEIANLLEKPEGTVKTWLHKALNELRIALRKEGEHAQHV</sequence>
<dbReference type="Gene3D" id="1.10.1740.10">
    <property type="match status" value="1"/>
</dbReference>
<dbReference type="InterPro" id="IPR014284">
    <property type="entry name" value="RNA_pol_sigma-70_dom"/>
</dbReference>
<comment type="similarity">
    <text evidence="1">Belongs to the sigma-70 factor family. ECF subfamily.</text>
</comment>
<dbReference type="PANTHER" id="PTHR43133:SF51">
    <property type="entry name" value="RNA POLYMERASE SIGMA FACTOR"/>
    <property type="match status" value="1"/>
</dbReference>
<dbReference type="CDD" id="cd06171">
    <property type="entry name" value="Sigma70_r4"/>
    <property type="match status" value="1"/>
</dbReference>
<comment type="caution">
    <text evidence="7">The sequence shown here is derived from an EMBL/GenBank/DDBJ whole genome shotgun (WGS) entry which is preliminary data.</text>
</comment>
<dbReference type="EMBL" id="WHNZ01000007">
    <property type="protein sequence ID" value="NOU98553.1"/>
    <property type="molecule type" value="Genomic_DNA"/>
</dbReference>
<reference evidence="7 8" key="1">
    <citation type="submission" date="2019-10" db="EMBL/GenBank/DDBJ databases">
        <title>Description of Paenibacillus pedi sp. nov.</title>
        <authorList>
            <person name="Carlier A."/>
            <person name="Qi S."/>
        </authorList>
    </citation>
    <scope>NUCLEOTIDE SEQUENCE [LARGE SCALE GENOMIC DNA]</scope>
    <source>
        <strain evidence="7 8">LMG 31457</strain>
    </source>
</reference>
<evidence type="ECO:0000256" key="2">
    <source>
        <dbReference type="ARBA" id="ARBA00023015"/>
    </source>
</evidence>
<organism evidence="7 8">
    <name type="scientific">Paenibacillus planticolens</name>
    <dbReference type="NCBI Taxonomy" id="2654976"/>
    <lineage>
        <taxon>Bacteria</taxon>
        <taxon>Bacillati</taxon>
        <taxon>Bacillota</taxon>
        <taxon>Bacilli</taxon>
        <taxon>Bacillales</taxon>
        <taxon>Paenibacillaceae</taxon>
        <taxon>Paenibacillus</taxon>
    </lineage>
</organism>
<name>A0ABX1ZEM1_9BACL</name>
<evidence type="ECO:0000256" key="1">
    <source>
        <dbReference type="ARBA" id="ARBA00010641"/>
    </source>
</evidence>
<evidence type="ECO:0000259" key="6">
    <source>
        <dbReference type="Pfam" id="PF08281"/>
    </source>
</evidence>
<dbReference type="RefSeq" id="WP_171681441.1">
    <property type="nucleotide sequence ID" value="NZ_WHNZ01000007.1"/>
</dbReference>
<evidence type="ECO:0000256" key="4">
    <source>
        <dbReference type="ARBA" id="ARBA00023163"/>
    </source>
</evidence>
<evidence type="ECO:0000259" key="5">
    <source>
        <dbReference type="Pfam" id="PF04542"/>
    </source>
</evidence>
<feature type="domain" description="RNA polymerase sigma factor 70 region 4 type 2" evidence="6">
    <location>
        <begin position="111"/>
        <end position="161"/>
    </location>
</feature>
<dbReference type="InterPro" id="IPR013249">
    <property type="entry name" value="RNA_pol_sigma70_r4_t2"/>
</dbReference>
<dbReference type="NCBIfam" id="TIGR02937">
    <property type="entry name" value="sigma70-ECF"/>
    <property type="match status" value="1"/>
</dbReference>
<protein>
    <submittedName>
        <fullName evidence="7">Sigma-70 family RNA polymerase sigma factor</fullName>
    </submittedName>
</protein>
<dbReference type="InterPro" id="IPR036388">
    <property type="entry name" value="WH-like_DNA-bd_sf"/>
</dbReference>
<dbReference type="SUPFAM" id="SSF88946">
    <property type="entry name" value="Sigma2 domain of RNA polymerase sigma factors"/>
    <property type="match status" value="1"/>
</dbReference>
<dbReference type="PANTHER" id="PTHR43133">
    <property type="entry name" value="RNA POLYMERASE ECF-TYPE SIGMA FACTO"/>
    <property type="match status" value="1"/>
</dbReference>
<dbReference type="InterPro" id="IPR013324">
    <property type="entry name" value="RNA_pol_sigma_r3/r4-like"/>
</dbReference>
<keyword evidence="3" id="KW-0731">Sigma factor</keyword>
<dbReference type="Proteomes" id="UP000618579">
    <property type="component" value="Unassembled WGS sequence"/>
</dbReference>
<keyword evidence="8" id="KW-1185">Reference proteome</keyword>
<accession>A0ABX1ZEM1</accession>
<evidence type="ECO:0000313" key="7">
    <source>
        <dbReference type="EMBL" id="NOU98553.1"/>
    </source>
</evidence>
<dbReference type="InterPro" id="IPR007627">
    <property type="entry name" value="RNA_pol_sigma70_r2"/>
</dbReference>
<dbReference type="Pfam" id="PF04542">
    <property type="entry name" value="Sigma70_r2"/>
    <property type="match status" value="1"/>
</dbReference>
<feature type="domain" description="RNA polymerase sigma-70 region 2" evidence="5">
    <location>
        <begin position="23"/>
        <end position="88"/>
    </location>
</feature>
<evidence type="ECO:0000256" key="3">
    <source>
        <dbReference type="ARBA" id="ARBA00023082"/>
    </source>
</evidence>
<proteinExistence type="inferred from homology"/>
<dbReference type="InterPro" id="IPR013325">
    <property type="entry name" value="RNA_pol_sigma_r2"/>
</dbReference>
<dbReference type="SUPFAM" id="SSF88659">
    <property type="entry name" value="Sigma3 and sigma4 domains of RNA polymerase sigma factors"/>
    <property type="match status" value="1"/>
</dbReference>
<dbReference type="Pfam" id="PF08281">
    <property type="entry name" value="Sigma70_r4_2"/>
    <property type="match status" value="1"/>
</dbReference>
<evidence type="ECO:0000313" key="8">
    <source>
        <dbReference type="Proteomes" id="UP000618579"/>
    </source>
</evidence>
<dbReference type="Gene3D" id="1.10.10.10">
    <property type="entry name" value="Winged helix-like DNA-binding domain superfamily/Winged helix DNA-binding domain"/>
    <property type="match status" value="1"/>
</dbReference>
<keyword evidence="2" id="KW-0805">Transcription regulation</keyword>
<gene>
    <name evidence="7" type="ORF">GC097_00745</name>
</gene>